<dbReference type="Gene3D" id="3.30.559.30">
    <property type="entry name" value="Nonribosomal peptide synthetase, condensation domain"/>
    <property type="match status" value="2"/>
</dbReference>
<reference evidence="2 3" key="1">
    <citation type="submission" date="2020-07" db="EMBL/GenBank/DDBJ databases">
        <title>Description of Kordia aestuariivivens sp. nov., isolated from a tidal flat.</title>
        <authorList>
            <person name="Park S."/>
            <person name="Yoon J.-H."/>
        </authorList>
    </citation>
    <scope>NUCLEOTIDE SEQUENCE [LARGE SCALE GENOMIC DNA]</scope>
    <source>
        <strain evidence="2 3">YSTF-M3</strain>
    </source>
</reference>
<dbReference type="Gene3D" id="3.40.50.980">
    <property type="match status" value="2"/>
</dbReference>
<evidence type="ECO:0000313" key="2">
    <source>
        <dbReference type="EMBL" id="MBC8756500.1"/>
    </source>
</evidence>
<dbReference type="InterPro" id="IPR044894">
    <property type="entry name" value="TubC_N_sf"/>
</dbReference>
<dbReference type="RefSeq" id="WP_187563531.1">
    <property type="nucleotide sequence ID" value="NZ_JACGWS010000011.1"/>
</dbReference>
<proteinExistence type="predicted"/>
<evidence type="ECO:0000313" key="3">
    <source>
        <dbReference type="Proteomes" id="UP000619238"/>
    </source>
</evidence>
<dbReference type="CDD" id="cd05930">
    <property type="entry name" value="A_NRPS"/>
    <property type="match status" value="1"/>
</dbReference>
<dbReference type="SUPFAM" id="SSF47336">
    <property type="entry name" value="ACP-like"/>
    <property type="match status" value="1"/>
</dbReference>
<dbReference type="Gene3D" id="3.30.559.10">
    <property type="entry name" value="Chloramphenicol acetyltransferase-like domain"/>
    <property type="match status" value="2"/>
</dbReference>
<sequence length="1553" mass="176066">MQHKQILIEIIHKAKKQGIHLSVENDNLALRKSKNAVLTPEFLQTIKTHKSALIEFIKVEFDTATEKQFVKINKTAEAESYPLSNAQKRVWLASQVSEASTAYNMPNQIVLDGAYNIALFQKAVHKVIERHEILRTIFKMNAQGEIRQYVLSTEALNFTINQYDCQQEIAPEVAANNIIQKDAKTAFNLEKGPLFSISLIQLTATKYIFYYNLHHIISDGWSMEVIAKDVLAYYEALSNGTTIKPLDIQYKDYTIWQQEQLQSENFKAHKNYWTSKLQKKNPVLKLPFQKEEIIASFAGKSIQCFISEETTQKLRNYTTEAGESLFLGIFTVWNILLHQYTGETDIILGNPVAGRDHADLQNQIGFYINTLPLRNTVKSTESFKTIFKNIATATREAYAHQMYPLDKVVEDLTALDGDGKRHLFNILIDYHGVSDGVLNTSDEIQELEDTLVKFNVEIHVTEVNKEIVITLNYNENIYDAAIMKRLLAHYKTVLKEVVKDADKEIGSINYLTTSELEKIQQEAIGELVEIPANETVLTQFETQAIQTPTAIALRYKEQTLTYAELHTQSSQLANCLLQDHGIQKGDCVGIHLDREINYVVAIWGILKAGATYVPIDVAYPSSRKNYIATDANLQLLISDTNYIFDIDFFEGTVLALDVEFDAENYDTKVNVNVTPEDAAYIIYTSGSTGNPKGVLISHEALNNYTVFGKENYLKSSLTNYDFGWFSSPSFDLTITSLFLSILKGGTVHIFPETLDARSIFENYLTQGISCIKLTPSHIHLLQELSLENVTLEMAVVGGEALKKIHVDALLKLNPAITIYNEYGPTEATVGCMISEITKENANEQITIGKPIQNAEIYILNTNQTIVPEGVIGELYIGGKGLATAYINRPELTAEKFIQSPFKEGERLYKTGDIAAKLPNGNILYNGRKDEQVKINGYRIELQEIEHALDGIKNIQQAAVLASGNQEGILQLVAYIKANEHFSEKEAQQQLATQLPEYMIPRIYINLEEIPLTQNGKIDKDALENIDFLANNSKEYIAPETEAEKVLAEAWKMILKKESVGKKDNFHRLGGDSIKSMHLIAYLKGKGYMLEVLDSIQFPVLEDMANAIFKDDFKLNGEDFNPENEVFEKPNNTTNTDNISENQRYFLRRPWDMVASPIMVLNNYEKDNFEAKLNQIISKHNSLAVRFSKQGNTIQQQNIAASEVAIDSKHSILNGTEDFNTIYNEAHDFLKRTFNYFDGSACIRVFIATAIQQPNRAYVRISIAHALIDIYSFSEICRAIQTTANAKEFTVSNETFATWQQQFLTSHVAMEQRNWWKKQLLAATIKEIPQSKSETILEYVVLRKTITGFDYEMLKAAAEGFNMPLNAVLMTAHQYLLSELNFSDSDLVLLAVNGREDSYSGLDKEAFSGVMTNFLPVQNIPFRHTSIPAYITEVYEQYINARFHQKIPYETIRNDFLKHSETDIEKGIKGYFNFSVQDTIDISQEDLASDEIVVTEDKLFWNTVYGVGLVCVAYKNGIELRLVTPVELYENNAYNAQFRNFLENNLFSQFGKMV</sequence>
<organism evidence="2 3">
    <name type="scientific">Kordia aestuariivivens</name>
    <dbReference type="NCBI Taxonomy" id="2759037"/>
    <lineage>
        <taxon>Bacteria</taxon>
        <taxon>Pseudomonadati</taxon>
        <taxon>Bacteroidota</taxon>
        <taxon>Flavobacteriia</taxon>
        <taxon>Flavobacteriales</taxon>
        <taxon>Flavobacteriaceae</taxon>
        <taxon>Kordia</taxon>
    </lineage>
</organism>
<dbReference type="Gene3D" id="1.10.1200.10">
    <property type="entry name" value="ACP-like"/>
    <property type="match status" value="1"/>
</dbReference>
<protein>
    <submittedName>
        <fullName evidence="2">Amino acid adenylation domain-containing protein</fullName>
    </submittedName>
</protein>
<feature type="domain" description="Carrier" evidence="1">
    <location>
        <begin position="1037"/>
        <end position="1111"/>
    </location>
</feature>
<dbReference type="Pfam" id="PF00550">
    <property type="entry name" value="PP-binding"/>
    <property type="match status" value="1"/>
</dbReference>
<dbReference type="InterPro" id="IPR009081">
    <property type="entry name" value="PP-bd_ACP"/>
</dbReference>
<dbReference type="Proteomes" id="UP000619238">
    <property type="component" value="Unassembled WGS sequence"/>
</dbReference>
<dbReference type="PANTHER" id="PTHR45527">
    <property type="entry name" value="NONRIBOSOMAL PEPTIDE SYNTHETASE"/>
    <property type="match status" value="1"/>
</dbReference>
<dbReference type="SUPFAM" id="SSF56801">
    <property type="entry name" value="Acetyl-CoA synthetase-like"/>
    <property type="match status" value="1"/>
</dbReference>
<dbReference type="Pfam" id="PF00501">
    <property type="entry name" value="AMP-binding"/>
    <property type="match status" value="1"/>
</dbReference>
<keyword evidence="3" id="KW-1185">Reference proteome</keyword>
<dbReference type="Gene3D" id="2.30.38.10">
    <property type="entry name" value="Luciferase, Domain 3"/>
    <property type="match status" value="1"/>
</dbReference>
<dbReference type="InterPro" id="IPR010071">
    <property type="entry name" value="AA_adenyl_dom"/>
</dbReference>
<dbReference type="Pfam" id="PF18563">
    <property type="entry name" value="TubC_N"/>
    <property type="match status" value="1"/>
</dbReference>
<dbReference type="Pfam" id="PF13193">
    <property type="entry name" value="AMP-binding_C"/>
    <property type="match status" value="1"/>
</dbReference>
<dbReference type="SUPFAM" id="SSF52777">
    <property type="entry name" value="CoA-dependent acyltransferases"/>
    <property type="match status" value="4"/>
</dbReference>
<dbReference type="InterPro" id="IPR023213">
    <property type="entry name" value="CAT-like_dom_sf"/>
</dbReference>
<dbReference type="Gene3D" id="3.30.300.30">
    <property type="match status" value="1"/>
</dbReference>
<dbReference type="Gene3D" id="1.10.10.1830">
    <property type="entry name" value="Non-ribosomal peptide synthase, adenylation domain"/>
    <property type="match status" value="1"/>
</dbReference>
<dbReference type="Pfam" id="PF00668">
    <property type="entry name" value="Condensation"/>
    <property type="match status" value="2"/>
</dbReference>
<dbReference type="NCBIfam" id="TIGR01733">
    <property type="entry name" value="AA-adenyl-dom"/>
    <property type="match status" value="1"/>
</dbReference>
<dbReference type="InterPro" id="IPR025110">
    <property type="entry name" value="AMP-bd_C"/>
</dbReference>
<dbReference type="InterPro" id="IPR041464">
    <property type="entry name" value="TubC_N"/>
</dbReference>
<dbReference type="CDD" id="cd19531">
    <property type="entry name" value="LCL_NRPS-like"/>
    <property type="match status" value="1"/>
</dbReference>
<comment type="caution">
    <text evidence="2">The sequence shown here is derived from an EMBL/GenBank/DDBJ whole genome shotgun (WGS) entry which is preliminary data.</text>
</comment>
<dbReference type="PROSITE" id="PS00455">
    <property type="entry name" value="AMP_BINDING"/>
    <property type="match status" value="1"/>
</dbReference>
<dbReference type="InterPro" id="IPR000873">
    <property type="entry name" value="AMP-dep_synth/lig_dom"/>
</dbReference>
<accession>A0ABR7QD80</accession>
<gene>
    <name evidence="2" type="ORF">H2O64_17635</name>
</gene>
<dbReference type="InterPro" id="IPR001242">
    <property type="entry name" value="Condensation_dom"/>
</dbReference>
<name>A0ABR7QD80_9FLAO</name>
<dbReference type="PROSITE" id="PS50075">
    <property type="entry name" value="CARRIER"/>
    <property type="match status" value="1"/>
</dbReference>
<dbReference type="InterPro" id="IPR045851">
    <property type="entry name" value="AMP-bd_C_sf"/>
</dbReference>
<dbReference type="InterPro" id="IPR020845">
    <property type="entry name" value="AMP-binding_CS"/>
</dbReference>
<dbReference type="PANTHER" id="PTHR45527:SF1">
    <property type="entry name" value="FATTY ACID SYNTHASE"/>
    <property type="match status" value="1"/>
</dbReference>
<dbReference type="EMBL" id="JACGWS010000011">
    <property type="protein sequence ID" value="MBC8756500.1"/>
    <property type="molecule type" value="Genomic_DNA"/>
</dbReference>
<evidence type="ECO:0000259" key="1">
    <source>
        <dbReference type="PROSITE" id="PS50075"/>
    </source>
</evidence>
<dbReference type="InterPro" id="IPR036736">
    <property type="entry name" value="ACP-like_sf"/>
</dbReference>